<evidence type="ECO:0000313" key="2">
    <source>
        <dbReference type="EMBL" id="KAG5680781.1"/>
    </source>
</evidence>
<dbReference type="OrthoDB" id="10517416at2759"/>
<dbReference type="EMBL" id="JADBJN010000001">
    <property type="protein sequence ID" value="KAG5680781.1"/>
    <property type="molecule type" value="Genomic_DNA"/>
</dbReference>
<evidence type="ECO:0000313" key="3">
    <source>
        <dbReference type="Proteomes" id="UP001107558"/>
    </source>
</evidence>
<evidence type="ECO:0000256" key="1">
    <source>
        <dbReference type="SAM" id="SignalP"/>
    </source>
</evidence>
<name>A0A9J6CFS0_POLVA</name>
<protein>
    <submittedName>
        <fullName evidence="2">Uncharacterized protein</fullName>
    </submittedName>
</protein>
<feature type="chain" id="PRO_5039925744" evidence="1">
    <location>
        <begin position="21"/>
        <end position="255"/>
    </location>
</feature>
<comment type="caution">
    <text evidence="2">The sequence shown here is derived from an EMBL/GenBank/DDBJ whole genome shotgun (WGS) entry which is preliminary data.</text>
</comment>
<accession>A0A9J6CFS0</accession>
<keyword evidence="1" id="KW-0732">Signal</keyword>
<sequence length="255" mass="27748">MKRLINLTILLWYCCYMVSAGIVDSPELRKSREKSKSSSLNSIIAADANEKPVNEFQPLKITHEDVVKGSNSVYSSQSQFSNGGIIFAITGQSSLAPQLMSAAPQPVLLQYLSPEGMPKQSAVQYVQLLRPLMMVPAQSYHALRSMSTTTMPIETATTTMDTKLQSIQINPYGPFLKTSNTLVGAQSAPLLSFFNSNPRPLTTPTVQASNIGLNTNEYIPSASSRIVTSVIPPQVPNISMTAFKPSSYPIMAQRA</sequence>
<dbReference type="Proteomes" id="UP001107558">
    <property type="component" value="Chromosome 1"/>
</dbReference>
<organism evidence="2 3">
    <name type="scientific">Polypedilum vanderplanki</name>
    <name type="common">Sleeping chironomid midge</name>
    <dbReference type="NCBI Taxonomy" id="319348"/>
    <lineage>
        <taxon>Eukaryota</taxon>
        <taxon>Metazoa</taxon>
        <taxon>Ecdysozoa</taxon>
        <taxon>Arthropoda</taxon>
        <taxon>Hexapoda</taxon>
        <taxon>Insecta</taxon>
        <taxon>Pterygota</taxon>
        <taxon>Neoptera</taxon>
        <taxon>Endopterygota</taxon>
        <taxon>Diptera</taxon>
        <taxon>Nematocera</taxon>
        <taxon>Chironomoidea</taxon>
        <taxon>Chironomidae</taxon>
        <taxon>Chironominae</taxon>
        <taxon>Polypedilum</taxon>
        <taxon>Polypedilum</taxon>
    </lineage>
</organism>
<gene>
    <name evidence="2" type="ORF">PVAND_010267</name>
</gene>
<feature type="signal peptide" evidence="1">
    <location>
        <begin position="1"/>
        <end position="20"/>
    </location>
</feature>
<reference evidence="2" key="1">
    <citation type="submission" date="2021-03" db="EMBL/GenBank/DDBJ databases">
        <title>Chromosome level genome of the anhydrobiotic midge Polypedilum vanderplanki.</title>
        <authorList>
            <person name="Yoshida Y."/>
            <person name="Kikawada T."/>
            <person name="Gusev O."/>
        </authorList>
    </citation>
    <scope>NUCLEOTIDE SEQUENCE</scope>
    <source>
        <strain evidence="2">NIAS01</strain>
        <tissue evidence="2">Whole body or cell culture</tissue>
    </source>
</reference>
<proteinExistence type="predicted"/>
<keyword evidence="3" id="KW-1185">Reference proteome</keyword>
<dbReference type="AlphaFoldDB" id="A0A9J6CFS0"/>